<dbReference type="RefSeq" id="WP_216469339.1">
    <property type="nucleotide sequence ID" value="NZ_JAHLQI010000002.1"/>
</dbReference>
<name>A0ABS6ER16_9FIRM</name>
<dbReference type="PANTHER" id="PTHR34216">
    <property type="match status" value="1"/>
</dbReference>
<keyword evidence="3" id="KW-1185">Reference proteome</keyword>
<dbReference type="InterPro" id="IPR051398">
    <property type="entry name" value="Polysacch_Deacetylase"/>
</dbReference>
<dbReference type="Proteomes" id="UP000783588">
    <property type="component" value="Unassembled WGS sequence"/>
</dbReference>
<dbReference type="Pfam" id="PF01522">
    <property type="entry name" value="Polysacc_deac_1"/>
    <property type="match status" value="1"/>
</dbReference>
<gene>
    <name evidence="2" type="ORF">KQI75_03405</name>
</gene>
<protein>
    <submittedName>
        <fullName evidence="2">Polysaccharide deacetylase family protein</fullName>
    </submittedName>
</protein>
<dbReference type="PANTHER" id="PTHR34216:SF3">
    <property type="entry name" value="POLY-BETA-1,6-N-ACETYL-D-GLUCOSAMINE N-DEACETYLASE"/>
    <property type="match status" value="1"/>
</dbReference>
<comment type="caution">
    <text evidence="2">The sequence shown here is derived from an EMBL/GenBank/DDBJ whole genome shotgun (WGS) entry which is preliminary data.</text>
</comment>
<proteinExistence type="predicted"/>
<evidence type="ECO:0000259" key="1">
    <source>
        <dbReference type="PROSITE" id="PS51677"/>
    </source>
</evidence>
<evidence type="ECO:0000313" key="2">
    <source>
        <dbReference type="EMBL" id="MBU5489682.1"/>
    </source>
</evidence>
<reference evidence="2 3" key="1">
    <citation type="submission" date="2021-06" db="EMBL/GenBank/DDBJ databases">
        <authorList>
            <person name="Sun Q."/>
            <person name="Li D."/>
        </authorList>
    </citation>
    <scope>NUCLEOTIDE SEQUENCE [LARGE SCALE GENOMIC DNA]</scope>
    <source>
        <strain evidence="2 3">MSJd-7</strain>
    </source>
</reference>
<evidence type="ECO:0000313" key="3">
    <source>
        <dbReference type="Proteomes" id="UP000783588"/>
    </source>
</evidence>
<dbReference type="InterPro" id="IPR002509">
    <property type="entry name" value="NODB_dom"/>
</dbReference>
<dbReference type="PROSITE" id="PS51677">
    <property type="entry name" value="NODB"/>
    <property type="match status" value="1"/>
</dbReference>
<organism evidence="2 3">
    <name type="scientific">Butyricicoccus intestinisimiae</name>
    <dbReference type="NCBI Taxonomy" id="2841509"/>
    <lineage>
        <taxon>Bacteria</taxon>
        <taxon>Bacillati</taxon>
        <taxon>Bacillota</taxon>
        <taxon>Clostridia</taxon>
        <taxon>Eubacteriales</taxon>
        <taxon>Butyricicoccaceae</taxon>
        <taxon>Butyricicoccus</taxon>
    </lineage>
</organism>
<feature type="domain" description="NodB homology" evidence="1">
    <location>
        <begin position="104"/>
        <end position="294"/>
    </location>
</feature>
<accession>A0ABS6ER16</accession>
<dbReference type="EMBL" id="JAHLQI010000002">
    <property type="protein sequence ID" value="MBU5489682.1"/>
    <property type="molecule type" value="Genomic_DNA"/>
</dbReference>
<sequence length="294" mass="32517">MNSRWMIAQGRTVLTAGAVLAVLLLAGGWLFSHPMSVSANQSVILLPAAMYHSVTDAGDSPAQYVISPSMLESDLQYLQAHGRETVTIHDLLAYVQDGAALPEKPVLLTFDDGYYNNYKYAYPLLKQYGMRAVLSPVASLTERFSQTDEAEQEAWSYCTKQELKEMADSGVFEIQNHSYDFHELKPRKGCLRMAGETAAAYRQCFLSDTQRAQDLFVSLGIEAPVCYTYPYGAVNAEAEALTAVCGFSVTLRCEEGVTALTRDTACLQGIRRNNRDGRWSSAQFWDALLAQTEG</sequence>